<reference evidence="2 3" key="1">
    <citation type="submission" date="2015-12" db="EMBL/GenBank/DDBJ databases">
        <title>The genome of Folsomia candida.</title>
        <authorList>
            <person name="Faddeeva A."/>
            <person name="Derks M.F."/>
            <person name="Anvar Y."/>
            <person name="Smit S."/>
            <person name="Van Straalen N."/>
            <person name="Roelofs D."/>
        </authorList>
    </citation>
    <scope>NUCLEOTIDE SEQUENCE [LARGE SCALE GENOMIC DNA]</scope>
    <source>
        <strain evidence="2 3">VU population</strain>
        <tissue evidence="2">Whole body</tissue>
    </source>
</reference>
<dbReference type="EMBL" id="LNIX01000001">
    <property type="protein sequence ID" value="OXA61503.1"/>
    <property type="molecule type" value="Genomic_DNA"/>
</dbReference>
<gene>
    <name evidence="2" type="ORF">Fcan01_02196</name>
</gene>
<evidence type="ECO:0000256" key="1">
    <source>
        <dbReference type="SAM" id="MobiDB-lite"/>
    </source>
</evidence>
<dbReference type="GO" id="GO:0032259">
    <property type="term" value="P:methylation"/>
    <property type="evidence" value="ECO:0007669"/>
    <property type="project" value="UniProtKB-KW"/>
</dbReference>
<dbReference type="Proteomes" id="UP000198287">
    <property type="component" value="Unassembled WGS sequence"/>
</dbReference>
<evidence type="ECO:0000313" key="2">
    <source>
        <dbReference type="EMBL" id="OXA61503.1"/>
    </source>
</evidence>
<dbReference type="GO" id="GO:0008168">
    <property type="term" value="F:methyltransferase activity"/>
    <property type="evidence" value="ECO:0007669"/>
    <property type="project" value="UniProtKB-KW"/>
</dbReference>
<organism evidence="2 3">
    <name type="scientific">Folsomia candida</name>
    <name type="common">Springtail</name>
    <dbReference type="NCBI Taxonomy" id="158441"/>
    <lineage>
        <taxon>Eukaryota</taxon>
        <taxon>Metazoa</taxon>
        <taxon>Ecdysozoa</taxon>
        <taxon>Arthropoda</taxon>
        <taxon>Hexapoda</taxon>
        <taxon>Collembola</taxon>
        <taxon>Entomobryomorpha</taxon>
        <taxon>Isotomoidea</taxon>
        <taxon>Isotomidae</taxon>
        <taxon>Proisotominae</taxon>
        <taxon>Folsomia</taxon>
    </lineage>
</organism>
<keyword evidence="2" id="KW-0489">Methyltransferase</keyword>
<dbReference type="AlphaFoldDB" id="A0A226EV78"/>
<feature type="region of interest" description="Disordered" evidence="1">
    <location>
        <begin position="107"/>
        <end position="134"/>
    </location>
</feature>
<proteinExistence type="predicted"/>
<protein>
    <submittedName>
        <fullName evidence="2">Histone-lysine N-methyltransferase ASHH2</fullName>
    </submittedName>
</protein>
<evidence type="ECO:0000313" key="3">
    <source>
        <dbReference type="Proteomes" id="UP000198287"/>
    </source>
</evidence>
<accession>A0A226EV78</accession>
<feature type="region of interest" description="Disordered" evidence="1">
    <location>
        <begin position="1"/>
        <end position="33"/>
    </location>
</feature>
<feature type="compositionally biased region" description="Basic residues" evidence="1">
    <location>
        <begin position="1"/>
        <end position="10"/>
    </location>
</feature>
<sequence>MTKGSGHRVLRRADEQQPETKDEEHERNLNGSGRAEFGDFVRLSLSQEKSCYLHDDRLEVLINAGLLGIMGTAIAYTSPKRTRNGQNRIRSLSEAYNFFLSYNSRTRESTLSTKRRNNDTANHNHQLKAPPGKRAPCLSLPSSLTHLILSLFFMHYALRPSVLHTLSSSSKCHPTRFIIIFFSPSPARLPHLRDPLKNPHSPSFPNTSTPKFCKVNRFLRKNGTVKHALESRNVCWPKNYSDFCVCQHSVFGGGDDDE</sequence>
<comment type="caution">
    <text evidence="2">The sequence shown here is derived from an EMBL/GenBank/DDBJ whole genome shotgun (WGS) entry which is preliminary data.</text>
</comment>
<name>A0A226EV78_FOLCA</name>
<keyword evidence="2" id="KW-0808">Transferase</keyword>
<feature type="compositionally biased region" description="Basic and acidic residues" evidence="1">
    <location>
        <begin position="11"/>
        <end position="28"/>
    </location>
</feature>
<keyword evidence="3" id="KW-1185">Reference proteome</keyword>